<dbReference type="Proteomes" id="UP000198282">
    <property type="component" value="Unassembled WGS sequence"/>
</dbReference>
<reference evidence="2 3" key="1">
    <citation type="submission" date="2017-06" db="EMBL/GenBank/DDBJ databases">
        <authorList>
            <person name="Kim H.J."/>
            <person name="Triplett B.A."/>
        </authorList>
    </citation>
    <scope>NUCLEOTIDE SEQUENCE [LARGE SCALE GENOMIC DNA]</scope>
    <source>
        <strain evidence="2 3">CGMCC 4.2132</strain>
    </source>
</reference>
<evidence type="ECO:0000256" key="1">
    <source>
        <dbReference type="SAM" id="SignalP"/>
    </source>
</evidence>
<keyword evidence="3" id="KW-1185">Reference proteome</keyword>
<organism evidence="2 3">
    <name type="scientific">Streptosporangium subroseum</name>
    <dbReference type="NCBI Taxonomy" id="106412"/>
    <lineage>
        <taxon>Bacteria</taxon>
        <taxon>Bacillati</taxon>
        <taxon>Actinomycetota</taxon>
        <taxon>Actinomycetes</taxon>
        <taxon>Streptosporangiales</taxon>
        <taxon>Streptosporangiaceae</taxon>
        <taxon>Streptosporangium</taxon>
    </lineage>
</organism>
<evidence type="ECO:0000313" key="3">
    <source>
        <dbReference type="Proteomes" id="UP000198282"/>
    </source>
</evidence>
<evidence type="ECO:0000313" key="2">
    <source>
        <dbReference type="EMBL" id="SNS32603.1"/>
    </source>
</evidence>
<protein>
    <submittedName>
        <fullName evidence="2">Uncharacterized protein</fullName>
    </submittedName>
</protein>
<gene>
    <name evidence="2" type="ORF">SAMN05216276_1007177</name>
</gene>
<feature type="chain" id="PRO_5038916797" evidence="1">
    <location>
        <begin position="35"/>
        <end position="59"/>
    </location>
</feature>
<dbReference type="AlphaFoldDB" id="A0A239DLN2"/>
<proteinExistence type="predicted"/>
<feature type="signal peptide" evidence="1">
    <location>
        <begin position="1"/>
        <end position="34"/>
    </location>
</feature>
<keyword evidence="1" id="KW-0732">Signal</keyword>
<dbReference type="EMBL" id="FZOD01000007">
    <property type="protein sequence ID" value="SNS32603.1"/>
    <property type="molecule type" value="Genomic_DNA"/>
</dbReference>
<sequence length="59" mass="5537">MNAMSRSVATALGALSLAAITAITVTATAAAAMAGEMTGGTPAPMAMPASALTAGAGWQ</sequence>
<name>A0A239DLN2_9ACTN</name>
<accession>A0A239DLN2</accession>